<keyword evidence="11" id="KW-1185">Reference proteome</keyword>
<dbReference type="EMBL" id="JACGXA010000001">
    <property type="protein sequence ID" value="MBA8802528.1"/>
    <property type="molecule type" value="Genomic_DNA"/>
</dbReference>
<evidence type="ECO:0000256" key="9">
    <source>
        <dbReference type="SAM" id="Coils"/>
    </source>
</evidence>
<reference evidence="10 11" key="1">
    <citation type="submission" date="2020-07" db="EMBL/GenBank/DDBJ databases">
        <title>Sequencing the genomes of 1000 actinobacteria strains.</title>
        <authorList>
            <person name="Klenk H.-P."/>
        </authorList>
    </citation>
    <scope>NUCLEOTIDE SEQUENCE [LARGE SCALE GENOMIC DNA]</scope>
    <source>
        <strain evidence="10 11">DSM 21349</strain>
    </source>
</reference>
<evidence type="ECO:0000256" key="4">
    <source>
        <dbReference type="ARBA" id="ARBA00022490"/>
    </source>
</evidence>
<evidence type="ECO:0000313" key="10">
    <source>
        <dbReference type="EMBL" id="MBA8802528.1"/>
    </source>
</evidence>
<dbReference type="Pfam" id="PF05103">
    <property type="entry name" value="DivIVA"/>
    <property type="match status" value="1"/>
</dbReference>
<evidence type="ECO:0000256" key="1">
    <source>
        <dbReference type="ARBA" id="ARBA00004496"/>
    </source>
</evidence>
<evidence type="ECO:0000256" key="7">
    <source>
        <dbReference type="ARBA" id="ARBA00023306"/>
    </source>
</evidence>
<dbReference type="GO" id="GO:0051301">
    <property type="term" value="P:cell division"/>
    <property type="evidence" value="ECO:0007669"/>
    <property type="project" value="UniProtKB-KW"/>
</dbReference>
<keyword evidence="7" id="KW-0131">Cell cycle</keyword>
<dbReference type="GO" id="GO:0005737">
    <property type="term" value="C:cytoplasm"/>
    <property type="evidence" value="ECO:0007669"/>
    <property type="project" value="UniProtKB-SubCell"/>
</dbReference>
<keyword evidence="6 9" id="KW-0175">Coiled coil</keyword>
<evidence type="ECO:0000256" key="3">
    <source>
        <dbReference type="ARBA" id="ARBA00018787"/>
    </source>
</evidence>
<dbReference type="InterPro" id="IPR019933">
    <property type="entry name" value="DivIVA_domain"/>
</dbReference>
<dbReference type="NCBIfam" id="TIGR03544">
    <property type="entry name" value="DivI1A_domain"/>
    <property type="match status" value="1"/>
</dbReference>
<dbReference type="Gene3D" id="6.10.250.660">
    <property type="match status" value="1"/>
</dbReference>
<dbReference type="RefSeq" id="WP_182537029.1">
    <property type="nucleotide sequence ID" value="NZ_JACGXA010000001.1"/>
</dbReference>
<dbReference type="PANTHER" id="PTHR35794:SF2">
    <property type="entry name" value="CELL DIVISION PROTEIN DIVIVA"/>
    <property type="match status" value="1"/>
</dbReference>
<protein>
    <recommendedName>
        <fullName evidence="3">Cell wall synthesis protein Wag31</fullName>
    </recommendedName>
    <alternativeName>
        <fullName evidence="8">Antigen 84</fullName>
    </alternativeName>
</protein>
<gene>
    <name evidence="10" type="ORF">FB382_000819</name>
</gene>
<organism evidence="10 11">
    <name type="scientific">Nocardioides ginsengisegetis</name>
    <dbReference type="NCBI Taxonomy" id="661491"/>
    <lineage>
        <taxon>Bacteria</taxon>
        <taxon>Bacillati</taxon>
        <taxon>Actinomycetota</taxon>
        <taxon>Actinomycetes</taxon>
        <taxon>Propionibacteriales</taxon>
        <taxon>Nocardioidaceae</taxon>
        <taxon>Nocardioides</taxon>
    </lineage>
</organism>
<evidence type="ECO:0000256" key="8">
    <source>
        <dbReference type="ARBA" id="ARBA00031737"/>
    </source>
</evidence>
<comment type="subcellular location">
    <subcellularLocation>
        <location evidence="1">Cytoplasm</location>
    </subcellularLocation>
</comment>
<dbReference type="Proteomes" id="UP000580910">
    <property type="component" value="Unassembled WGS sequence"/>
</dbReference>
<evidence type="ECO:0000256" key="6">
    <source>
        <dbReference type="ARBA" id="ARBA00023054"/>
    </source>
</evidence>
<evidence type="ECO:0000256" key="2">
    <source>
        <dbReference type="ARBA" id="ARBA00009008"/>
    </source>
</evidence>
<name>A0A7W3P8J9_9ACTN</name>
<evidence type="ECO:0000256" key="5">
    <source>
        <dbReference type="ARBA" id="ARBA00022618"/>
    </source>
</evidence>
<comment type="caution">
    <text evidence="10">The sequence shown here is derived from an EMBL/GenBank/DDBJ whole genome shotgun (WGS) entry which is preliminary data.</text>
</comment>
<keyword evidence="4" id="KW-0963">Cytoplasm</keyword>
<dbReference type="AlphaFoldDB" id="A0A7W3P8J9"/>
<accession>A0A7W3P8J9</accession>
<proteinExistence type="inferred from homology"/>
<sequence length="213" mass="23995">MKTNTEQAWQRHQTPTAIRNEGFSRRLRGLDEDEVRDYLDLLADQVQGTERHMQELQADNDRLRAELDRLQAEIGPLRELADRTPAEERVNDQVVELFSQAQLVAEEMVEDVSREARQRLGQAREQERKIIEEAMQTAQRTLRDAQAMVMRTGPGPSAGYAQLEAPLGGDVDQVRSFAQAATAQMQSIMEAFAAQVARLEPRPSAGLDPWGSV</sequence>
<comment type="similarity">
    <text evidence="2">Belongs to the DivIVA family.</text>
</comment>
<evidence type="ECO:0000313" key="11">
    <source>
        <dbReference type="Proteomes" id="UP000580910"/>
    </source>
</evidence>
<dbReference type="InterPro" id="IPR007793">
    <property type="entry name" value="DivIVA_fam"/>
</dbReference>
<feature type="coiled-coil region" evidence="9">
    <location>
        <begin position="39"/>
        <end position="80"/>
    </location>
</feature>
<dbReference type="PANTHER" id="PTHR35794">
    <property type="entry name" value="CELL DIVISION PROTEIN DIVIVA"/>
    <property type="match status" value="1"/>
</dbReference>
<keyword evidence="5" id="KW-0132">Cell division</keyword>